<feature type="region of interest" description="Disordered" evidence="7">
    <location>
        <begin position="169"/>
        <end position="200"/>
    </location>
</feature>
<dbReference type="WBParaSite" id="GPLIN_000699400">
    <property type="protein sequence ID" value="GPLIN_000699400"/>
    <property type="gene ID" value="GPLIN_000699400"/>
</dbReference>
<dbReference type="SUPFAM" id="SSF103481">
    <property type="entry name" value="Multidrug resistance efflux transporter EmrE"/>
    <property type="match status" value="1"/>
</dbReference>
<feature type="compositionally biased region" description="Acidic residues" evidence="7">
    <location>
        <begin position="59"/>
        <end position="73"/>
    </location>
</feature>
<dbReference type="Pfam" id="PF14949">
    <property type="entry name" value="ARF7EP_C"/>
    <property type="match status" value="1"/>
</dbReference>
<evidence type="ECO:0000256" key="3">
    <source>
        <dbReference type="ARBA" id="ARBA00022597"/>
    </source>
</evidence>
<protein>
    <submittedName>
        <fullName evidence="11">ARF7EP_C domain-containing protein</fullName>
    </submittedName>
</protein>
<name>A0A183C2A0_GLOPA</name>
<keyword evidence="10" id="KW-1185">Reference proteome</keyword>
<dbReference type="NCBIfam" id="TIGR00803">
    <property type="entry name" value="nst"/>
    <property type="match status" value="1"/>
</dbReference>
<dbReference type="GO" id="GO:0000139">
    <property type="term" value="C:Golgi membrane"/>
    <property type="evidence" value="ECO:0007669"/>
    <property type="project" value="InterPro"/>
</dbReference>
<reference evidence="11" key="2">
    <citation type="submission" date="2016-06" db="UniProtKB">
        <authorList>
            <consortium name="WormBaseParasite"/>
        </authorList>
    </citation>
    <scope>IDENTIFICATION</scope>
</reference>
<feature type="transmembrane region" description="Helical" evidence="8">
    <location>
        <begin position="434"/>
        <end position="456"/>
    </location>
</feature>
<dbReference type="GO" id="GO:0015165">
    <property type="term" value="F:pyrimidine nucleotide-sugar transmembrane transporter activity"/>
    <property type="evidence" value="ECO:0007669"/>
    <property type="project" value="InterPro"/>
</dbReference>
<sequence length="682" mass="75926">MRGAMSVLKLVLVWMESNEANQKKHLSCRASTSYSAVCFDSCNDKDEDDQIDIDDAECTGTEEEDEEEDEEFQPNEADLSSEDVMSVNRRMTVEQLKSAHGSNYGNRWQTDDDADSLIVLDDKQDDYNEIADEDTSTSAALHRELKNLSFRNPGFRCTLPVPLRTKRSVAISTTQGSSSVTGEPFSDRRSSRKRTAKRDEQRFNVKSKIRYNNKGRLVIPGRIEVDLCDCLDSKCNGCQYQVMTNIKLFKTEVQCKRCGSNKCSYACRINRTTLIEHIDVLGVSCAGDKGGGDKNPLGVAKKACIKGILRIPMGVEVRRERPSGVEDASIKLAVLIWLTVQNAVHALLLRYSRVRDVPDMYFSTVAVFWTEIIKLCVCLVMVCRDSNSGILGGFLLLKRQVFDQPRDTLKVCLPSMLYILQNNLFYTAASHLNAATFMIVSQLKIFSAAIFSIILLNRSLARAQWMSLCVLFVGVCFVQFQPEEHHHTKSRKHFAIEQNVLTGFTAASIACGLSGFSGVFFEKILKGSAPVSLWMRNVQMSVFAVPVSFLAAFIQDGAKIKEHGFMHGWDGVVWLTSFWYAVGGLSVAVCIKYADNIAKNFATSVAIILATLGSIHFFGFQPSLLFTLGALLVILSIFLYSSSSIFVRCFNTYGSSSSFSSLSRFSSFKAAPNSSNFLPQKQ</sequence>
<comment type="subcellular location">
    <subcellularLocation>
        <location evidence="1">Membrane</location>
        <topology evidence="1">Multi-pass membrane protein</topology>
    </subcellularLocation>
</comment>
<reference evidence="10" key="1">
    <citation type="submission" date="2014-05" db="EMBL/GenBank/DDBJ databases">
        <title>The genome and life-stage specific transcriptomes of Globodera pallida elucidate key aspects of plant parasitism by a cyst nematode.</title>
        <authorList>
            <person name="Cotton J.A."/>
            <person name="Lilley C.J."/>
            <person name="Jones L.M."/>
            <person name="Kikuchi T."/>
            <person name="Reid A.J."/>
            <person name="Thorpe P."/>
            <person name="Tsai I.J."/>
            <person name="Beasley H."/>
            <person name="Blok V."/>
            <person name="Cock P.J.A."/>
            <person name="Van den Akker S.E."/>
            <person name="Holroyd N."/>
            <person name="Hunt M."/>
            <person name="Mantelin S."/>
            <person name="Naghra H."/>
            <person name="Pain A."/>
            <person name="Palomares-Rius J.E."/>
            <person name="Zarowiecki M."/>
            <person name="Berriman M."/>
            <person name="Jones J.T."/>
            <person name="Urwin P.E."/>
        </authorList>
    </citation>
    <scope>NUCLEOTIDE SEQUENCE [LARGE SCALE GENOMIC DNA]</scope>
    <source>
        <strain evidence="10">Lindley</strain>
    </source>
</reference>
<evidence type="ECO:0000256" key="4">
    <source>
        <dbReference type="ARBA" id="ARBA00022692"/>
    </source>
</evidence>
<evidence type="ECO:0000256" key="2">
    <source>
        <dbReference type="ARBA" id="ARBA00009976"/>
    </source>
</evidence>
<evidence type="ECO:0000256" key="7">
    <source>
        <dbReference type="SAM" id="MobiDB-lite"/>
    </source>
</evidence>
<keyword evidence="6 8" id="KW-0472">Membrane</keyword>
<keyword evidence="3" id="KW-0762">Sugar transport</keyword>
<keyword evidence="3" id="KW-0813">Transport</keyword>
<keyword evidence="5 8" id="KW-1133">Transmembrane helix</keyword>
<comment type="similarity">
    <text evidence="2">Belongs to the nucleotide-sugar transporter family. SLC35A subfamily.</text>
</comment>
<dbReference type="Proteomes" id="UP000050741">
    <property type="component" value="Unassembled WGS sequence"/>
</dbReference>
<evidence type="ECO:0000256" key="1">
    <source>
        <dbReference type="ARBA" id="ARBA00004141"/>
    </source>
</evidence>
<dbReference type="InterPro" id="IPR007271">
    <property type="entry name" value="Nuc_sug_transpt"/>
</dbReference>
<evidence type="ECO:0000256" key="8">
    <source>
        <dbReference type="SAM" id="Phobius"/>
    </source>
</evidence>
<dbReference type="InterPro" id="IPR029264">
    <property type="entry name" value="ARF7EP_C"/>
</dbReference>
<dbReference type="Pfam" id="PF04142">
    <property type="entry name" value="Nuc_sug_transp"/>
    <property type="match status" value="1"/>
</dbReference>
<dbReference type="AlphaFoldDB" id="A0A183C2A0"/>
<feature type="transmembrane region" description="Helical" evidence="8">
    <location>
        <begin position="624"/>
        <end position="647"/>
    </location>
</feature>
<accession>A0A183C2A0</accession>
<keyword evidence="4 8" id="KW-0812">Transmembrane</keyword>
<evidence type="ECO:0000256" key="6">
    <source>
        <dbReference type="ARBA" id="ARBA00023136"/>
    </source>
</evidence>
<dbReference type="PANTHER" id="PTHR10231">
    <property type="entry name" value="NUCLEOTIDE-SUGAR TRANSMEMBRANE TRANSPORTER"/>
    <property type="match status" value="1"/>
</dbReference>
<evidence type="ECO:0000313" key="10">
    <source>
        <dbReference type="Proteomes" id="UP000050741"/>
    </source>
</evidence>
<feature type="transmembrane region" description="Helical" evidence="8">
    <location>
        <begin position="500"/>
        <end position="521"/>
    </location>
</feature>
<evidence type="ECO:0000313" key="11">
    <source>
        <dbReference type="WBParaSite" id="GPLIN_000699400"/>
    </source>
</evidence>
<evidence type="ECO:0000259" key="9">
    <source>
        <dbReference type="Pfam" id="PF14949"/>
    </source>
</evidence>
<proteinExistence type="inferred from homology"/>
<feature type="compositionally biased region" description="Polar residues" evidence="7">
    <location>
        <begin position="170"/>
        <end position="181"/>
    </location>
</feature>
<evidence type="ECO:0000256" key="5">
    <source>
        <dbReference type="ARBA" id="ARBA00022989"/>
    </source>
</evidence>
<feature type="region of interest" description="Disordered" evidence="7">
    <location>
        <begin position="59"/>
        <end position="85"/>
    </location>
</feature>
<organism evidence="10 11">
    <name type="scientific">Globodera pallida</name>
    <name type="common">Potato cyst nematode worm</name>
    <name type="synonym">Heterodera pallida</name>
    <dbReference type="NCBI Taxonomy" id="36090"/>
    <lineage>
        <taxon>Eukaryota</taxon>
        <taxon>Metazoa</taxon>
        <taxon>Ecdysozoa</taxon>
        <taxon>Nematoda</taxon>
        <taxon>Chromadorea</taxon>
        <taxon>Rhabditida</taxon>
        <taxon>Tylenchina</taxon>
        <taxon>Tylenchomorpha</taxon>
        <taxon>Tylenchoidea</taxon>
        <taxon>Heteroderidae</taxon>
        <taxon>Heteroderinae</taxon>
        <taxon>Globodera</taxon>
    </lineage>
</organism>
<dbReference type="InterPro" id="IPR037185">
    <property type="entry name" value="EmrE-like"/>
</dbReference>
<feature type="transmembrane region" description="Helical" evidence="8">
    <location>
        <begin position="601"/>
        <end position="618"/>
    </location>
</feature>
<feature type="domain" description="ARF7 effector protein C-terminal" evidence="9">
    <location>
        <begin position="183"/>
        <end position="279"/>
    </location>
</feature>
<feature type="transmembrane region" description="Helical" evidence="8">
    <location>
        <begin position="574"/>
        <end position="594"/>
    </location>
</feature>